<evidence type="ECO:0000256" key="1">
    <source>
        <dbReference type="SAM" id="SignalP"/>
    </source>
</evidence>
<dbReference type="EMBL" id="JBBHJZ010000003">
    <property type="protein sequence ID" value="MEJ5977768.1"/>
    <property type="molecule type" value="Genomic_DNA"/>
</dbReference>
<evidence type="ECO:0000313" key="3">
    <source>
        <dbReference type="Proteomes" id="UP001361239"/>
    </source>
</evidence>
<gene>
    <name evidence="2" type="ORF">WG901_14055</name>
</gene>
<feature type="chain" id="PRO_5046237927" description="Beta-barrel porin 2" evidence="1">
    <location>
        <begin position="36"/>
        <end position="409"/>
    </location>
</feature>
<dbReference type="RefSeq" id="WP_339587723.1">
    <property type="nucleotide sequence ID" value="NZ_JBBHJZ010000003.1"/>
</dbReference>
<proteinExistence type="predicted"/>
<protein>
    <recommendedName>
        <fullName evidence="4">Beta-barrel porin 2</fullName>
    </recommendedName>
</protein>
<dbReference type="Proteomes" id="UP001361239">
    <property type="component" value="Unassembled WGS sequence"/>
</dbReference>
<reference evidence="2 3" key="1">
    <citation type="submission" date="2024-03" db="EMBL/GenBank/DDBJ databases">
        <authorList>
            <person name="Jo J.-H."/>
        </authorList>
    </citation>
    <scope>NUCLEOTIDE SEQUENCE [LARGE SCALE GENOMIC DNA]</scope>
    <source>
        <strain evidence="2 3">PS1R-30</strain>
    </source>
</reference>
<evidence type="ECO:0008006" key="4">
    <source>
        <dbReference type="Google" id="ProtNLM"/>
    </source>
</evidence>
<dbReference type="SUPFAM" id="SSF56935">
    <property type="entry name" value="Porins"/>
    <property type="match status" value="1"/>
</dbReference>
<feature type="signal peptide" evidence="1">
    <location>
        <begin position="1"/>
        <end position="35"/>
    </location>
</feature>
<comment type="caution">
    <text evidence="2">The sequence shown here is derived from an EMBL/GenBank/DDBJ whole genome shotgun (WGS) entry which is preliminary data.</text>
</comment>
<keyword evidence="3" id="KW-1185">Reference proteome</keyword>
<organism evidence="2 3">
    <name type="scientific">Novosphingobium anseongense</name>
    <dbReference type="NCBI Taxonomy" id="3133436"/>
    <lineage>
        <taxon>Bacteria</taxon>
        <taxon>Pseudomonadati</taxon>
        <taxon>Pseudomonadota</taxon>
        <taxon>Alphaproteobacteria</taxon>
        <taxon>Sphingomonadales</taxon>
        <taxon>Sphingomonadaceae</taxon>
        <taxon>Novosphingobium</taxon>
    </lineage>
</organism>
<evidence type="ECO:0000313" key="2">
    <source>
        <dbReference type="EMBL" id="MEJ5977768.1"/>
    </source>
</evidence>
<name>A0ABU8RXK9_9SPHN</name>
<sequence length="409" mass="45297">MTALNPQRRFAGRLASRHRAALLLVAAMLPSPALAQTEREKLEALPAIEQNGFNLRAAVQATYDSNIFRTNDDVAQRVDDIIVTPTVEARFNRTIGPNSLNLSALAGYDRFVSNGERSKPRFVGRIGGKIAVLNPCTVSPKASYRAERANYGDLNGAVENQQRFSELGIAVSCERPAGIYPKASYLRTTTRNEDAFDFADQTSNIYAASLSFAKPSFGVLQLAVQREEARRDTLGYTNRVDRASVIFDRAISSRLSAHIDVHALRVRPTVPTIQKHDGVGWDVSATTRLLSPMVITLGSRRTVVNDSLITTGYVLQNAYTARLRLPLSSLTEIEGNVERRDRRFRHETITNRSPIDSDRVWAAELTLRRKLTERFKLVGGAGYYNRSTDDALVGSYKAFTVTLGAEAVF</sequence>
<accession>A0ABU8RXK9</accession>
<keyword evidence="1" id="KW-0732">Signal</keyword>